<dbReference type="Gene3D" id="1.25.40.20">
    <property type="entry name" value="Ankyrin repeat-containing domain"/>
    <property type="match status" value="2"/>
</dbReference>
<evidence type="ECO:0000313" key="5">
    <source>
        <dbReference type="EMBL" id="KAL2830947.1"/>
    </source>
</evidence>
<dbReference type="PROSITE" id="PS50297">
    <property type="entry name" value="ANK_REP_REGION"/>
    <property type="match status" value="1"/>
</dbReference>
<dbReference type="SUPFAM" id="SSF48403">
    <property type="entry name" value="Ankyrin repeat"/>
    <property type="match status" value="1"/>
</dbReference>
<feature type="region of interest" description="Disordered" evidence="4">
    <location>
        <begin position="37"/>
        <end position="70"/>
    </location>
</feature>
<dbReference type="Pfam" id="PF12796">
    <property type="entry name" value="Ank_2"/>
    <property type="match status" value="2"/>
</dbReference>
<name>A0ABR4IT46_9EURO</name>
<evidence type="ECO:0000256" key="1">
    <source>
        <dbReference type="ARBA" id="ARBA00022737"/>
    </source>
</evidence>
<sequence length="655" mass="72392">MAYSSSSDYRTGILEYQSHLLSMAESSSSLIPSSISRSISPVHMPRPPLTPPPSPTSDDRPVVYRNEPIRPPEELLKPSAQLALECLHARYSRYDVLPETVIADYEKRLIEDKLGYDNLVILAIFTWNVNSGIPMLSLLGIRQPAGSATVLSELEREQLSKSFSPDMINANCATFYDHYIATMGVALTKNEFRWKVATLMESLGDYYIIFTIVSSALRPNFSVPSSLWFLGRPALESFYEEVKNSNNHDRLPEFVDILIPKLADTTLLILFLLTLDVNPSAFRHGYLTGESINLSQGERSLLAKSLWEPKLDEISDRILARFSELKLDATFKLLSEFCDKLGKHLTQAIVGLTAAGKALDVGIEGKIASEIAYGVNPNEGTFVNLTNDPYPALHHAAANGYAPTVRELLENEFDPNARDPYTLTPLHLAASNGHQEVVELLLSQQYINLNAVDCRGYTPLTCAVMSGAAGIVGLLLEKEGVDVNTTSPTQRPLLQLAIEGAHIGTIRRLLQDPRFDISCRWGCNSPLLAAIRAGRDSITLFVLRQGGLDNVRTPLGENALLLATRKGSLAVVKEILKDNEVDVNSTDHSGWNALRWATREGNREMVQILLAHPRTGVNLFGLDGRSALTIAMHYGYCDIAVLLDQHEEQPARGFR</sequence>
<evidence type="ECO:0000256" key="2">
    <source>
        <dbReference type="ARBA" id="ARBA00023043"/>
    </source>
</evidence>
<evidence type="ECO:0000256" key="4">
    <source>
        <dbReference type="SAM" id="MobiDB-lite"/>
    </source>
</evidence>
<comment type="caution">
    <text evidence="5">The sequence shown here is derived from an EMBL/GenBank/DDBJ whole genome shotgun (WGS) entry which is preliminary data.</text>
</comment>
<keyword evidence="2 3" id="KW-0040">ANK repeat</keyword>
<dbReference type="SMART" id="SM00248">
    <property type="entry name" value="ANK"/>
    <property type="match status" value="8"/>
</dbReference>
<dbReference type="Proteomes" id="UP001610446">
    <property type="component" value="Unassembled WGS sequence"/>
</dbReference>
<protein>
    <submittedName>
        <fullName evidence="5">Ankyrin repeat-containing domain protein</fullName>
    </submittedName>
</protein>
<feature type="repeat" description="ANK" evidence="3">
    <location>
        <begin position="388"/>
        <end position="420"/>
    </location>
</feature>
<keyword evidence="1" id="KW-0677">Repeat</keyword>
<dbReference type="PROSITE" id="PS50088">
    <property type="entry name" value="ANK_REPEAT"/>
    <property type="match status" value="2"/>
</dbReference>
<reference evidence="5 6" key="1">
    <citation type="submission" date="2024-07" db="EMBL/GenBank/DDBJ databases">
        <title>Section-level genome sequencing and comparative genomics of Aspergillus sections Usti and Cavernicolus.</title>
        <authorList>
            <consortium name="Lawrence Berkeley National Laboratory"/>
            <person name="Nybo J.L."/>
            <person name="Vesth T.C."/>
            <person name="Theobald S."/>
            <person name="Frisvad J.C."/>
            <person name="Larsen T.O."/>
            <person name="Kjaerboelling I."/>
            <person name="Rothschild-Mancinelli K."/>
            <person name="Lyhne E.K."/>
            <person name="Kogle M.E."/>
            <person name="Barry K."/>
            <person name="Clum A."/>
            <person name="Na H."/>
            <person name="Ledsgaard L."/>
            <person name="Lin J."/>
            <person name="Lipzen A."/>
            <person name="Kuo A."/>
            <person name="Riley R."/>
            <person name="Mondo S."/>
            <person name="Labutti K."/>
            <person name="Haridas S."/>
            <person name="Pangalinan J."/>
            <person name="Salamov A.A."/>
            <person name="Simmons B.A."/>
            <person name="Magnuson J.K."/>
            <person name="Chen J."/>
            <person name="Drula E."/>
            <person name="Henrissat B."/>
            <person name="Wiebenga A."/>
            <person name="Lubbers R.J."/>
            <person name="Gomes A.C."/>
            <person name="Makela M.R."/>
            <person name="Stajich J."/>
            <person name="Grigoriev I.V."/>
            <person name="Mortensen U.H."/>
            <person name="De Vries R.P."/>
            <person name="Baker S.E."/>
            <person name="Andersen M.R."/>
        </authorList>
    </citation>
    <scope>NUCLEOTIDE SEQUENCE [LARGE SCALE GENOMIC DNA]</scope>
    <source>
        <strain evidence="5 6">CBS 123904</strain>
    </source>
</reference>
<dbReference type="InterPro" id="IPR036770">
    <property type="entry name" value="Ankyrin_rpt-contain_sf"/>
</dbReference>
<evidence type="ECO:0000313" key="6">
    <source>
        <dbReference type="Proteomes" id="UP001610446"/>
    </source>
</evidence>
<proteinExistence type="predicted"/>
<keyword evidence="6" id="KW-1185">Reference proteome</keyword>
<gene>
    <name evidence="5" type="ORF">BJY01DRAFT_254480</name>
</gene>
<dbReference type="EMBL" id="JBFXLU010000295">
    <property type="protein sequence ID" value="KAL2830947.1"/>
    <property type="molecule type" value="Genomic_DNA"/>
</dbReference>
<accession>A0ABR4IT46</accession>
<dbReference type="PANTHER" id="PTHR24198:SF165">
    <property type="entry name" value="ANKYRIN REPEAT-CONTAINING PROTEIN-RELATED"/>
    <property type="match status" value="1"/>
</dbReference>
<dbReference type="PANTHER" id="PTHR24198">
    <property type="entry name" value="ANKYRIN REPEAT AND PROTEIN KINASE DOMAIN-CONTAINING PROTEIN"/>
    <property type="match status" value="1"/>
</dbReference>
<feature type="compositionally biased region" description="Basic and acidic residues" evidence="4">
    <location>
        <begin position="57"/>
        <end position="70"/>
    </location>
</feature>
<feature type="repeat" description="ANK" evidence="3">
    <location>
        <begin position="421"/>
        <end position="443"/>
    </location>
</feature>
<feature type="compositionally biased region" description="Pro residues" evidence="4">
    <location>
        <begin position="44"/>
        <end position="55"/>
    </location>
</feature>
<organism evidence="5 6">
    <name type="scientific">Aspergillus pseudoustus</name>
    <dbReference type="NCBI Taxonomy" id="1810923"/>
    <lineage>
        <taxon>Eukaryota</taxon>
        <taxon>Fungi</taxon>
        <taxon>Dikarya</taxon>
        <taxon>Ascomycota</taxon>
        <taxon>Pezizomycotina</taxon>
        <taxon>Eurotiomycetes</taxon>
        <taxon>Eurotiomycetidae</taxon>
        <taxon>Eurotiales</taxon>
        <taxon>Aspergillaceae</taxon>
        <taxon>Aspergillus</taxon>
        <taxon>Aspergillus subgen. Nidulantes</taxon>
    </lineage>
</organism>
<dbReference type="InterPro" id="IPR002110">
    <property type="entry name" value="Ankyrin_rpt"/>
</dbReference>
<evidence type="ECO:0000256" key="3">
    <source>
        <dbReference type="PROSITE-ProRule" id="PRU00023"/>
    </source>
</evidence>